<dbReference type="EMBL" id="KT001913">
    <property type="protein sequence ID" value="AKU43521.1"/>
    <property type="molecule type" value="Genomic_DNA"/>
</dbReference>
<keyword evidence="3" id="KW-1185">Reference proteome</keyword>
<sequence length="127" mass="14010">MQAATIARAPSLAQLAYEADVAARPLNGDSRRTPRVSWAELSPIARWSWERSPAPRSWDHAHFPLAAIMSDGMDAARLGYTEAHNPYLTATRDVSGRDHPRPPGFEEKARAWAAGWRFTTAAKAVSQ</sequence>
<proteinExistence type="predicted"/>
<reference evidence="1 3" key="1">
    <citation type="journal article" date="2015" name="Genome Announc.">
        <title>Complete Genome Sequence of Caulobacter crescentus Siphophage Sansa.</title>
        <authorList>
            <person name="Vara L."/>
            <person name="Kane A.A."/>
            <person name="Cahill J.L."/>
            <person name="Rasche E.S."/>
            <person name="Kuty Everett G.F."/>
        </authorList>
    </citation>
    <scope>NUCLEOTIDE SEQUENCE [LARGE SCALE GENOMIC DNA]</scope>
</reference>
<protein>
    <submittedName>
        <fullName evidence="1">Uncharacterized protein</fullName>
    </submittedName>
</protein>
<name>A0A0K1LLL9_9CAUD</name>
<evidence type="ECO:0000313" key="2">
    <source>
        <dbReference type="EMBL" id="AKU43521.1"/>
    </source>
</evidence>
<organism evidence="1 3">
    <name type="scientific">Caulobacter phage Sansa</name>
    <dbReference type="NCBI Taxonomy" id="1675600"/>
    <lineage>
        <taxon>Viruses</taxon>
        <taxon>Duplodnaviria</taxon>
        <taxon>Heunggongvirae</taxon>
        <taxon>Uroviricota</taxon>
        <taxon>Caudoviricetes</taxon>
        <taxon>Sansavirus</taxon>
        <taxon>Sansavirus sansa</taxon>
        <taxon>Caulobacter virus Sansa</taxon>
    </lineage>
</organism>
<dbReference type="Proteomes" id="UP000225322">
    <property type="component" value="Segment"/>
</dbReference>
<accession>A0A0K1LLL9</accession>
<gene>
    <name evidence="2" type="ORF">CPT_Sansa117</name>
    <name evidence="1" type="ORF">CPT_Sansa2</name>
</gene>
<evidence type="ECO:0000313" key="3">
    <source>
        <dbReference type="Proteomes" id="UP000225322"/>
    </source>
</evidence>
<dbReference type="EMBL" id="KT001913">
    <property type="protein sequence ID" value="AKU43406.1"/>
    <property type="molecule type" value="Genomic_DNA"/>
</dbReference>
<evidence type="ECO:0000313" key="1">
    <source>
        <dbReference type="EMBL" id="AKU43406.1"/>
    </source>
</evidence>